<dbReference type="OrthoDB" id="1099826at2"/>
<dbReference type="Proteomes" id="UP000036951">
    <property type="component" value="Unassembled WGS sequence"/>
</dbReference>
<dbReference type="RefSeq" id="WP_053397601.1">
    <property type="nucleotide sequence ID" value="NZ_JBGKLN010000010.1"/>
</dbReference>
<organism evidence="2 3">
    <name type="scientific">Xylanibacter rarus</name>
    <dbReference type="NCBI Taxonomy" id="1676614"/>
    <lineage>
        <taxon>Bacteria</taxon>
        <taxon>Pseudomonadati</taxon>
        <taxon>Bacteroidota</taxon>
        <taxon>Bacteroidia</taxon>
        <taxon>Bacteroidales</taxon>
        <taxon>Prevotellaceae</taxon>
        <taxon>Xylanibacter</taxon>
    </lineage>
</organism>
<proteinExistence type="predicted"/>
<name>A0A8E1USQ8_9BACT</name>
<evidence type="ECO:0000313" key="3">
    <source>
        <dbReference type="Proteomes" id="UP000036951"/>
    </source>
</evidence>
<evidence type="ECO:0000256" key="1">
    <source>
        <dbReference type="SAM" id="SignalP"/>
    </source>
</evidence>
<accession>A0A8E1USQ8</accession>
<dbReference type="AlphaFoldDB" id="A0A8E1USQ8"/>
<evidence type="ECO:0000313" key="2">
    <source>
        <dbReference type="EMBL" id="KOO69502.1"/>
    </source>
</evidence>
<reference evidence="2 3" key="1">
    <citation type="submission" date="2015-06" db="EMBL/GenBank/DDBJ databases">
        <title>Prevotella sp. 109, sp. nov., a novel member of the family Prevotellaceae isolated from human faeces.</title>
        <authorList>
            <person name="Shkoporov A.N."/>
            <person name="Chaplin A.V."/>
            <person name="Kafarskaia L.I."/>
            <person name="Efimov B.A."/>
        </authorList>
    </citation>
    <scope>NUCLEOTIDE SEQUENCE [LARGE SCALE GENOMIC DNA]</scope>
    <source>
        <strain evidence="2 3">109</strain>
    </source>
</reference>
<dbReference type="EMBL" id="LFQU01000002">
    <property type="protein sequence ID" value="KOO69502.1"/>
    <property type="molecule type" value="Genomic_DNA"/>
</dbReference>
<feature type="chain" id="PRO_5033993168" evidence="1">
    <location>
        <begin position="21"/>
        <end position="307"/>
    </location>
</feature>
<keyword evidence="1" id="KW-0732">Signal</keyword>
<feature type="signal peptide" evidence="1">
    <location>
        <begin position="1"/>
        <end position="20"/>
    </location>
</feature>
<protein>
    <submittedName>
        <fullName evidence="2">Uncharacterized protein</fullName>
    </submittedName>
</protein>
<gene>
    <name evidence="2" type="ORF">ACU52_02310</name>
</gene>
<sequence>MKTLKIIICLLLAFTASASAGDLTPAQKDAQLKLYNYLQKKKYEPSVDTSDNSVCFRREGVLYWITFDENSPILYTFHRKAFKVGADEMSYKRIPSIIAANEVNRKHKTVKLTVEDKKVEIAIQVYAAKTEDFTAVFSSYFSRFEDVDTDFKNEYQTALKAERESMNRLEEEARKDLPPSVLTDKIVNMSFRLLDADGVEKTAYDQPLRSFNARYIQARIEFAPWREKAQDFDLQLRVTRPNGKTICMPGKKVTSEMNITLEKSKKNQMIELGQFGSPKEGFWKAGEYKVEVIESGDVIYTTTFNIL</sequence>
<comment type="caution">
    <text evidence="2">The sequence shown here is derived from an EMBL/GenBank/DDBJ whole genome shotgun (WGS) entry which is preliminary data.</text>
</comment>
<keyword evidence="3" id="KW-1185">Reference proteome</keyword>